<evidence type="ECO:0000313" key="1">
    <source>
        <dbReference type="EMBL" id="VDP21326.1"/>
    </source>
</evidence>
<protein>
    <submittedName>
        <fullName evidence="3">Oxidoreductase</fullName>
    </submittedName>
</protein>
<dbReference type="EMBL" id="UZAJ01041954">
    <property type="protein sequence ID" value="VDP21326.1"/>
    <property type="molecule type" value="Genomic_DNA"/>
</dbReference>
<dbReference type="WBParaSite" id="OFLC_0001533201-mRNA-1">
    <property type="protein sequence ID" value="OFLC_0001533201-mRNA-1"/>
    <property type="gene ID" value="OFLC_0001533201"/>
</dbReference>
<organism evidence="3">
    <name type="scientific">Onchocerca flexuosa</name>
    <dbReference type="NCBI Taxonomy" id="387005"/>
    <lineage>
        <taxon>Eukaryota</taxon>
        <taxon>Metazoa</taxon>
        <taxon>Ecdysozoa</taxon>
        <taxon>Nematoda</taxon>
        <taxon>Chromadorea</taxon>
        <taxon>Rhabditida</taxon>
        <taxon>Spirurina</taxon>
        <taxon>Spiruromorpha</taxon>
        <taxon>Filarioidea</taxon>
        <taxon>Onchocercidae</taxon>
        <taxon>Onchocerca</taxon>
    </lineage>
</organism>
<evidence type="ECO:0000313" key="3">
    <source>
        <dbReference type="WBParaSite" id="OFLC_0001533201-mRNA-1"/>
    </source>
</evidence>
<proteinExistence type="predicted"/>
<dbReference type="AlphaFoldDB" id="A0A183I6F9"/>
<reference evidence="3" key="1">
    <citation type="submission" date="2016-06" db="UniProtKB">
        <authorList>
            <consortium name="WormBaseParasite"/>
        </authorList>
    </citation>
    <scope>IDENTIFICATION</scope>
</reference>
<keyword evidence="2" id="KW-1185">Reference proteome</keyword>
<reference evidence="1 2" key="2">
    <citation type="submission" date="2018-11" db="EMBL/GenBank/DDBJ databases">
        <authorList>
            <consortium name="Pathogen Informatics"/>
        </authorList>
    </citation>
    <scope>NUCLEOTIDE SEQUENCE [LARGE SCALE GENOMIC DNA]</scope>
</reference>
<name>A0A183I6F9_9BILA</name>
<accession>A0A183I6F9</accession>
<sequence>MTQSFPTVRLPGVGDAVASHYVALPMCARTYAMCASARKVITYETGAVLVKCMPDRSGGQVLLSGGLCVISCGEIGMFGVSIAG</sequence>
<evidence type="ECO:0000313" key="2">
    <source>
        <dbReference type="Proteomes" id="UP000267606"/>
    </source>
</evidence>
<gene>
    <name evidence="1" type="ORF">OFLC_LOCUS15321</name>
</gene>
<dbReference type="Proteomes" id="UP000267606">
    <property type="component" value="Unassembled WGS sequence"/>
</dbReference>